<dbReference type="RefSeq" id="WP_036620618.1">
    <property type="nucleotide sequence ID" value="NZ_JAKOBR010000042.1"/>
</dbReference>
<evidence type="ECO:0000313" key="10">
    <source>
        <dbReference type="Proteomes" id="UP000029278"/>
    </source>
</evidence>
<feature type="binding site" evidence="7">
    <location>
        <position position="192"/>
    </location>
    <ligand>
        <name>substrate</name>
    </ligand>
</feature>
<feature type="binding site" evidence="7">
    <location>
        <position position="307"/>
    </location>
    <ligand>
        <name>Zn(2+)</name>
        <dbReference type="ChEBI" id="CHEBI:29105"/>
    </ligand>
</feature>
<evidence type="ECO:0000256" key="1">
    <source>
        <dbReference type="ARBA" id="ARBA00022676"/>
    </source>
</evidence>
<evidence type="ECO:0000256" key="3">
    <source>
        <dbReference type="ARBA" id="ARBA00022694"/>
    </source>
</evidence>
<dbReference type="GO" id="GO:0008616">
    <property type="term" value="P:tRNA queuosine(34) biosynthetic process"/>
    <property type="evidence" value="ECO:0007669"/>
    <property type="project" value="UniProtKB-UniRule"/>
</dbReference>
<keyword evidence="4 7" id="KW-0671">Queuosine biosynthesis</keyword>
<feature type="binding site" evidence="7">
    <location>
        <position position="312"/>
    </location>
    <ligand>
        <name>Zn(2+)</name>
        <dbReference type="ChEBI" id="CHEBI:29105"/>
    </ligand>
</feature>
<evidence type="ECO:0000256" key="4">
    <source>
        <dbReference type="ARBA" id="ARBA00022785"/>
    </source>
</evidence>
<evidence type="ECO:0000256" key="7">
    <source>
        <dbReference type="HAMAP-Rule" id="MF_00168"/>
    </source>
</evidence>
<dbReference type="PANTHER" id="PTHR46499:SF1">
    <property type="entry name" value="QUEUINE TRNA-RIBOSYLTRANSFERASE"/>
    <property type="match status" value="1"/>
</dbReference>
<dbReference type="PATRIC" id="fig|44252.3.peg.733"/>
<dbReference type="EMBL" id="JMQA01000012">
    <property type="protein sequence ID" value="KFN11204.1"/>
    <property type="molecule type" value="Genomic_DNA"/>
</dbReference>
<feature type="binding site" evidence="7">
    <location>
        <position position="309"/>
    </location>
    <ligand>
        <name>Zn(2+)</name>
        <dbReference type="ChEBI" id="CHEBI:29105"/>
    </ligand>
</feature>
<feature type="active site" description="Proton acceptor" evidence="7">
    <location>
        <position position="95"/>
    </location>
</feature>
<sequence>MAAAITYEHIKTCKQSGARLGRVHTPHGTFDTPAFMPVGTQATVKTMSPEELKEMDARIILSNTYHLFLRPGHEIIREAGGLHKFMNWDRAILTDSGGFQVFSLAEMRKITEEGVHFRSHLNGDKLFLSPEVAMEIQNALGSDIMMAFDECPPYPAEYDYVKSSTERTSRWAERCLKSHSRPHDQGLFAIVQGGMHEDLRKQSARDLTSLDFPGYAIGGLSVGEPKQLMYEVLEYTVPLLPADKPRYLMGVGSPDALIEGAIRGVDMFDCVLPTRIARNGTTMTSQGRLVVRNAQYANDFGPLDPECDCYTCRNYSRAYLRHLIKADETFGLRLTTYHNLHFLITLMKNVRQAIMEDRLLSFRDEFFEKYGLFGNDKGF</sequence>
<dbReference type="FunFam" id="3.20.20.105:FF:000001">
    <property type="entry name" value="Queuine tRNA-ribosyltransferase"/>
    <property type="match status" value="1"/>
</dbReference>
<comment type="pathway">
    <text evidence="7">tRNA modification; tRNA-queuosine biosynthesis.</text>
</comment>
<dbReference type="HAMAP" id="MF_00168">
    <property type="entry name" value="Q_tRNA_Tgt"/>
    <property type="match status" value="1"/>
</dbReference>
<dbReference type="Gene3D" id="3.20.20.105">
    <property type="entry name" value="Queuine tRNA-ribosyltransferase-like"/>
    <property type="match status" value="1"/>
</dbReference>
<feature type="region of interest" description="RNA binding; important for wobble base 34 recognition" evidence="7">
    <location>
        <begin position="274"/>
        <end position="278"/>
    </location>
</feature>
<name>A0A090ZIN7_PAEMA</name>
<dbReference type="Pfam" id="PF01702">
    <property type="entry name" value="TGT"/>
    <property type="match status" value="1"/>
</dbReference>
<accession>A0A090ZIN7</accession>
<dbReference type="GO" id="GO:0046872">
    <property type="term" value="F:metal ion binding"/>
    <property type="evidence" value="ECO:0007669"/>
    <property type="project" value="UniProtKB-KW"/>
</dbReference>
<organism evidence="9 10">
    <name type="scientific">Paenibacillus macerans</name>
    <name type="common">Bacillus macerans</name>
    <dbReference type="NCBI Taxonomy" id="44252"/>
    <lineage>
        <taxon>Bacteria</taxon>
        <taxon>Bacillati</taxon>
        <taxon>Bacillota</taxon>
        <taxon>Bacilli</taxon>
        <taxon>Bacillales</taxon>
        <taxon>Paenibacillaceae</taxon>
        <taxon>Paenibacillus</taxon>
    </lineage>
</organism>
<dbReference type="GeneID" id="77012028"/>
<dbReference type="NCBIfam" id="TIGR00430">
    <property type="entry name" value="Q_tRNA_tgt"/>
    <property type="match status" value="1"/>
</dbReference>
<dbReference type="InterPro" id="IPR002616">
    <property type="entry name" value="tRNA_ribo_trans-like"/>
</dbReference>
<keyword evidence="5 7" id="KW-0862">Zinc</keyword>
<evidence type="ECO:0000256" key="5">
    <source>
        <dbReference type="ARBA" id="ARBA00022833"/>
    </source>
</evidence>
<dbReference type="SUPFAM" id="SSF51713">
    <property type="entry name" value="tRNA-guanine transglycosylase"/>
    <property type="match status" value="1"/>
</dbReference>
<gene>
    <name evidence="7 9" type="primary">tgt</name>
    <name evidence="9" type="ORF">DJ90_2385</name>
</gene>
<dbReference type="NCBIfam" id="TIGR00449">
    <property type="entry name" value="tgt_general"/>
    <property type="match status" value="1"/>
</dbReference>
<dbReference type="GO" id="GO:0005829">
    <property type="term" value="C:cytosol"/>
    <property type="evidence" value="ECO:0007669"/>
    <property type="project" value="TreeGrafter"/>
</dbReference>
<comment type="catalytic activity">
    <reaction evidence="6 7">
        <text>7-aminomethyl-7-carbaguanine + guanosine(34) in tRNA = 7-aminomethyl-7-carbaguanosine(34) in tRNA + guanine</text>
        <dbReference type="Rhea" id="RHEA:24104"/>
        <dbReference type="Rhea" id="RHEA-COMP:10341"/>
        <dbReference type="Rhea" id="RHEA-COMP:10342"/>
        <dbReference type="ChEBI" id="CHEBI:16235"/>
        <dbReference type="ChEBI" id="CHEBI:58703"/>
        <dbReference type="ChEBI" id="CHEBI:74269"/>
        <dbReference type="ChEBI" id="CHEBI:82833"/>
        <dbReference type="EC" id="2.4.2.29"/>
    </reaction>
</comment>
<proteinExistence type="inferred from homology"/>
<dbReference type="Proteomes" id="UP000029278">
    <property type="component" value="Unassembled WGS sequence"/>
</dbReference>
<feature type="binding site" evidence="7">
    <location>
        <position position="219"/>
    </location>
    <ligand>
        <name>substrate</name>
    </ligand>
</feature>
<dbReference type="UniPathway" id="UPA00392"/>
<feature type="binding site" evidence="7">
    <location>
        <position position="149"/>
    </location>
    <ligand>
        <name>substrate</name>
    </ligand>
</feature>
<feature type="active site" description="Nucleophile" evidence="7">
    <location>
        <position position="269"/>
    </location>
</feature>
<comment type="function">
    <text evidence="7">Catalyzes the base-exchange of a guanine (G) residue with the queuine precursor 7-aminomethyl-7-deazaguanine (PreQ1) at position 34 (anticodon wobble position) in tRNAs with GU(N) anticodons (tRNA-Asp, -Asn, -His and -Tyr). Catalysis occurs through a double-displacement mechanism. The nucleophile active site attacks the C1' of nucleotide 34 to detach the guanine base from the RNA, forming a covalent enzyme-RNA intermediate. The proton acceptor active site deprotonates the incoming PreQ1, allowing a nucleophilic attack on the C1' of the ribose to form the product. After dissociation, two additional enzymatic reactions on the tRNA convert PreQ1 to queuine (Q), resulting in the hypermodified nucleoside queuosine (7-(((4,5-cis-dihydroxy-2-cyclopenten-1-yl)amino)methyl)-7-deazaguanosine).</text>
</comment>
<evidence type="ECO:0000256" key="6">
    <source>
        <dbReference type="ARBA" id="ARBA00050112"/>
    </source>
</evidence>
<dbReference type="InterPro" id="IPR036511">
    <property type="entry name" value="TGT-like_sf"/>
</dbReference>
<keyword evidence="7" id="KW-0479">Metal-binding</keyword>
<dbReference type="InterPro" id="IPR004803">
    <property type="entry name" value="TGT"/>
</dbReference>
<dbReference type="PANTHER" id="PTHR46499">
    <property type="entry name" value="QUEUINE TRNA-RIBOSYLTRANSFERASE"/>
    <property type="match status" value="1"/>
</dbReference>
<dbReference type="InterPro" id="IPR050076">
    <property type="entry name" value="ArchSynthase1/Queuine_TRR"/>
</dbReference>
<dbReference type="HOGENOM" id="CLU_022060_0_1_9"/>
<comment type="caution">
    <text evidence="9">The sequence shown here is derived from an EMBL/GenBank/DDBJ whole genome shotgun (WGS) entry which is preliminary data.</text>
</comment>
<dbReference type="STRING" id="44252.DJ90_2385"/>
<feature type="binding site" evidence="7">
    <location>
        <begin position="95"/>
        <end position="99"/>
    </location>
    <ligand>
        <name>substrate</name>
    </ligand>
</feature>
<feature type="binding site" evidence="7">
    <location>
        <position position="338"/>
    </location>
    <ligand>
        <name>Zn(2+)</name>
        <dbReference type="ChEBI" id="CHEBI:29105"/>
    </ligand>
</feature>
<evidence type="ECO:0000259" key="8">
    <source>
        <dbReference type="Pfam" id="PF01702"/>
    </source>
</evidence>
<keyword evidence="10" id="KW-1185">Reference proteome</keyword>
<dbReference type="AlphaFoldDB" id="A0A090ZIN7"/>
<comment type="cofactor">
    <cofactor evidence="7">
        <name>Zn(2+)</name>
        <dbReference type="ChEBI" id="CHEBI:29105"/>
    </cofactor>
    <text evidence="7">Binds 1 zinc ion per subunit.</text>
</comment>
<keyword evidence="3 7" id="KW-0819">tRNA processing</keyword>
<feature type="domain" description="tRNA-guanine(15) transglycosylase-like" evidence="8">
    <location>
        <begin position="16"/>
        <end position="370"/>
    </location>
</feature>
<comment type="subunit">
    <text evidence="7">Homodimer. Within each dimer, one monomer is responsible for RNA recognition and catalysis, while the other monomer binds to the replacement base PreQ1.</text>
</comment>
<keyword evidence="2 7" id="KW-0808">Transferase</keyword>
<keyword evidence="1 7" id="KW-0328">Glycosyltransferase</keyword>
<evidence type="ECO:0000256" key="2">
    <source>
        <dbReference type="ARBA" id="ARBA00022679"/>
    </source>
</evidence>
<feature type="region of interest" description="RNA binding" evidence="7">
    <location>
        <begin position="250"/>
        <end position="256"/>
    </location>
</feature>
<reference evidence="9 10" key="1">
    <citation type="submission" date="2014-04" db="EMBL/GenBank/DDBJ databases">
        <authorList>
            <person name="Bishop-Lilly K.A."/>
            <person name="Broomall S.M."/>
            <person name="Chain P.S."/>
            <person name="Chertkov O."/>
            <person name="Coyne S.R."/>
            <person name="Daligault H.E."/>
            <person name="Davenport K.W."/>
            <person name="Erkkila T."/>
            <person name="Frey K.G."/>
            <person name="Gibbons H.S."/>
            <person name="Gu W."/>
            <person name="Jaissle J."/>
            <person name="Johnson S.L."/>
            <person name="Koroleva G.I."/>
            <person name="Ladner J.T."/>
            <person name="Lo C.-C."/>
            <person name="Minogue T.D."/>
            <person name="Munk C."/>
            <person name="Palacios G.F."/>
            <person name="Redden C.L."/>
            <person name="Rosenzweig C.N."/>
            <person name="Scholz M.B."/>
            <person name="Teshima H."/>
            <person name="Xu Y."/>
        </authorList>
    </citation>
    <scope>NUCLEOTIDE SEQUENCE [LARGE SCALE GENOMIC DNA]</scope>
    <source>
        <strain evidence="9 10">8244</strain>
    </source>
</reference>
<protein>
    <recommendedName>
        <fullName evidence="7">Queuine tRNA-ribosyltransferase</fullName>
        <ecNumber evidence="7">2.4.2.29</ecNumber>
    </recommendedName>
    <alternativeName>
        <fullName evidence="7">Guanine insertion enzyme</fullName>
    </alternativeName>
    <alternativeName>
        <fullName evidence="7">tRNA-guanine transglycosylase</fullName>
    </alternativeName>
</protein>
<dbReference type="EC" id="2.4.2.29" evidence="7"/>
<dbReference type="OrthoDB" id="9805417at2"/>
<evidence type="ECO:0000313" key="9">
    <source>
        <dbReference type="EMBL" id="KFN11204.1"/>
    </source>
</evidence>
<dbReference type="GO" id="GO:0008479">
    <property type="term" value="F:tRNA-guanosine(34) queuine transglycosylase activity"/>
    <property type="evidence" value="ECO:0007669"/>
    <property type="project" value="UniProtKB-UniRule"/>
</dbReference>
<comment type="similarity">
    <text evidence="7">Belongs to the queuine tRNA-ribosyltransferase family.</text>
</comment>